<dbReference type="InterPro" id="IPR013766">
    <property type="entry name" value="Thioredoxin_domain"/>
</dbReference>
<gene>
    <name evidence="3" type="ORF">Back11_62140</name>
</gene>
<keyword evidence="4" id="KW-1185">Reference proteome</keyword>
<dbReference type="InterPro" id="IPR036249">
    <property type="entry name" value="Thioredoxin-like_sf"/>
</dbReference>
<dbReference type="KEGG" id="pbk:Back11_62140"/>
<dbReference type="Proteomes" id="UP000275368">
    <property type="component" value="Chromosome"/>
</dbReference>
<reference evidence="3 4" key="1">
    <citation type="submission" date="2018-11" db="EMBL/GenBank/DDBJ databases">
        <title>Complete genome sequence of Paenibacillus baekrokdamisoli strain KCTC 33723.</title>
        <authorList>
            <person name="Kang S.W."/>
            <person name="Lee K.C."/>
            <person name="Kim K.K."/>
            <person name="Kim J.S."/>
            <person name="Kim D.S."/>
            <person name="Ko S.H."/>
            <person name="Yang S.H."/>
            <person name="Lee J.S."/>
        </authorList>
    </citation>
    <scope>NUCLEOTIDE SEQUENCE [LARGE SCALE GENOMIC DNA]</scope>
    <source>
        <strain evidence="3 4">KCTC 33723</strain>
    </source>
</reference>
<sequence>MKRTIVFIVVVLCLAGIAIYQNNEKQNTMLTFSAHMKPKPDYIAPTLQLPDLSGMSIVIGGKRDKLLLVNFWASYCRPCEREAPYLQTLSKKYSEQLQIYGINATSYDKERQAREFVDQQKLTFPILMDRKGIALDLYKISSFPTSLLIDSEGIVRERITGIISEKKWETIIEKWIDLNDRQDQEISEQRQPIY</sequence>
<dbReference type="CDD" id="cd02966">
    <property type="entry name" value="TlpA_like_family"/>
    <property type="match status" value="1"/>
</dbReference>
<dbReference type="InterPro" id="IPR050553">
    <property type="entry name" value="Thioredoxin_ResA/DsbE_sf"/>
</dbReference>
<dbReference type="PROSITE" id="PS51352">
    <property type="entry name" value="THIOREDOXIN_2"/>
    <property type="match status" value="1"/>
</dbReference>
<proteinExistence type="predicted"/>
<protein>
    <submittedName>
        <fullName evidence="3">Thioredoxin</fullName>
    </submittedName>
</protein>
<dbReference type="RefSeq" id="WP_125665357.1">
    <property type="nucleotide sequence ID" value="NZ_AP019308.1"/>
</dbReference>
<name>A0A3G9JP80_9BACL</name>
<evidence type="ECO:0000313" key="3">
    <source>
        <dbReference type="EMBL" id="BBH24869.1"/>
    </source>
</evidence>
<keyword evidence="1" id="KW-1015">Disulfide bond</keyword>
<dbReference type="OrthoDB" id="25753at2"/>
<dbReference type="PANTHER" id="PTHR42852">
    <property type="entry name" value="THIOL:DISULFIDE INTERCHANGE PROTEIN DSBE"/>
    <property type="match status" value="1"/>
</dbReference>
<organism evidence="3 4">
    <name type="scientific">Paenibacillus baekrokdamisoli</name>
    <dbReference type="NCBI Taxonomy" id="1712516"/>
    <lineage>
        <taxon>Bacteria</taxon>
        <taxon>Bacillati</taxon>
        <taxon>Bacillota</taxon>
        <taxon>Bacilli</taxon>
        <taxon>Bacillales</taxon>
        <taxon>Paenibacillaceae</taxon>
        <taxon>Paenibacillus</taxon>
    </lineage>
</organism>
<feature type="domain" description="Thioredoxin" evidence="2">
    <location>
        <begin position="38"/>
        <end position="177"/>
    </location>
</feature>
<dbReference type="AlphaFoldDB" id="A0A3G9JP80"/>
<accession>A0A3G9JP80</accession>
<dbReference type="EMBL" id="AP019308">
    <property type="protein sequence ID" value="BBH24869.1"/>
    <property type="molecule type" value="Genomic_DNA"/>
</dbReference>
<dbReference type="PANTHER" id="PTHR42852:SF13">
    <property type="entry name" value="PROTEIN DIPZ"/>
    <property type="match status" value="1"/>
</dbReference>
<dbReference type="GO" id="GO:0016209">
    <property type="term" value="F:antioxidant activity"/>
    <property type="evidence" value="ECO:0007669"/>
    <property type="project" value="InterPro"/>
</dbReference>
<dbReference type="Gene3D" id="3.40.30.10">
    <property type="entry name" value="Glutaredoxin"/>
    <property type="match status" value="1"/>
</dbReference>
<dbReference type="Pfam" id="PF00578">
    <property type="entry name" value="AhpC-TSA"/>
    <property type="match status" value="1"/>
</dbReference>
<dbReference type="SUPFAM" id="SSF52833">
    <property type="entry name" value="Thioredoxin-like"/>
    <property type="match status" value="1"/>
</dbReference>
<dbReference type="InterPro" id="IPR000866">
    <property type="entry name" value="AhpC/TSA"/>
</dbReference>
<dbReference type="GO" id="GO:0016491">
    <property type="term" value="F:oxidoreductase activity"/>
    <property type="evidence" value="ECO:0007669"/>
    <property type="project" value="InterPro"/>
</dbReference>
<evidence type="ECO:0000256" key="1">
    <source>
        <dbReference type="ARBA" id="ARBA00023157"/>
    </source>
</evidence>
<evidence type="ECO:0000259" key="2">
    <source>
        <dbReference type="PROSITE" id="PS51352"/>
    </source>
</evidence>
<evidence type="ECO:0000313" key="4">
    <source>
        <dbReference type="Proteomes" id="UP000275368"/>
    </source>
</evidence>